<evidence type="ECO:0000256" key="1">
    <source>
        <dbReference type="SAM" id="MobiDB-lite"/>
    </source>
</evidence>
<evidence type="ECO:0000313" key="4">
    <source>
        <dbReference type="Proteomes" id="UP000199028"/>
    </source>
</evidence>
<name>A0A1H9JZQ9_9PSEU</name>
<feature type="transmembrane region" description="Helical" evidence="2">
    <location>
        <begin position="51"/>
        <end position="69"/>
    </location>
</feature>
<keyword evidence="2" id="KW-1133">Transmembrane helix</keyword>
<accession>A0A1H9JZQ9</accession>
<proteinExistence type="predicted"/>
<feature type="region of interest" description="Disordered" evidence="1">
    <location>
        <begin position="1"/>
        <end position="37"/>
    </location>
</feature>
<feature type="compositionally biased region" description="Basic residues" evidence="1">
    <location>
        <begin position="1"/>
        <end position="12"/>
    </location>
</feature>
<dbReference type="Proteomes" id="UP000199028">
    <property type="component" value="Unassembled WGS sequence"/>
</dbReference>
<reference evidence="4" key="1">
    <citation type="submission" date="2016-10" db="EMBL/GenBank/DDBJ databases">
        <authorList>
            <person name="Varghese N."/>
            <person name="Submissions S."/>
        </authorList>
    </citation>
    <scope>NUCLEOTIDE SEQUENCE [LARGE SCALE GENOMIC DNA]</scope>
    <source>
        <strain evidence="4">CGMCC 4.578</strain>
    </source>
</reference>
<keyword evidence="4" id="KW-1185">Reference proteome</keyword>
<organism evidence="3 4">
    <name type="scientific">Lentzea flaviverrucosa</name>
    <dbReference type="NCBI Taxonomy" id="200379"/>
    <lineage>
        <taxon>Bacteria</taxon>
        <taxon>Bacillati</taxon>
        <taxon>Actinomycetota</taxon>
        <taxon>Actinomycetes</taxon>
        <taxon>Pseudonocardiales</taxon>
        <taxon>Pseudonocardiaceae</taxon>
        <taxon>Lentzea</taxon>
    </lineage>
</organism>
<keyword evidence="2" id="KW-0812">Transmembrane</keyword>
<protein>
    <submittedName>
        <fullName evidence="3">Uncharacterized protein</fullName>
    </submittedName>
</protein>
<dbReference type="EMBL" id="FOFT01000003">
    <property type="protein sequence ID" value="SEQ92304.1"/>
    <property type="molecule type" value="Genomic_DNA"/>
</dbReference>
<evidence type="ECO:0000313" key="3">
    <source>
        <dbReference type="EMBL" id="SEQ92304.1"/>
    </source>
</evidence>
<gene>
    <name evidence="3" type="ORF">SAMN05216195_103426</name>
</gene>
<feature type="compositionally biased region" description="Low complexity" evidence="1">
    <location>
        <begin position="24"/>
        <end position="37"/>
    </location>
</feature>
<keyword evidence="2" id="KW-0472">Membrane</keyword>
<evidence type="ECO:0000256" key="2">
    <source>
        <dbReference type="SAM" id="Phobius"/>
    </source>
</evidence>
<dbReference type="AlphaFoldDB" id="A0A1H9JZQ9"/>
<sequence length="110" mass="11872">MNIRRLFRQRTRNKSESRRRVSGTRRTTPAAAGGTAPPAGVWQAVLGTWFAVLRVSVLLVVVTLLAYAFEMTFAVGPFEIGASQPCGVPEVVHVPIPVPEIAPVSVSKAF</sequence>